<dbReference type="PANTHER" id="PTHR32182:SF0">
    <property type="entry name" value="DNA REPLICATION AND REPAIR PROTEIN RECF"/>
    <property type="match status" value="1"/>
</dbReference>
<dbReference type="GO" id="GO:0000731">
    <property type="term" value="P:DNA synthesis involved in DNA repair"/>
    <property type="evidence" value="ECO:0007669"/>
    <property type="project" value="TreeGrafter"/>
</dbReference>
<dbReference type="SUPFAM" id="SSF52540">
    <property type="entry name" value="P-loop containing nucleoside triphosphate hydrolases"/>
    <property type="match status" value="1"/>
</dbReference>
<dbReference type="AlphaFoldDB" id="A0A4Y4DKG5"/>
<keyword evidence="3" id="KW-0742">SOS response</keyword>
<evidence type="ECO:0000256" key="3">
    <source>
        <dbReference type="ARBA" id="ARBA00023236"/>
    </source>
</evidence>
<keyword evidence="2" id="KW-0234">DNA repair</keyword>
<accession>A0A4Y4DKG5</accession>
<comment type="caution">
    <text evidence="5">The sequence shown here is derived from an EMBL/GenBank/DDBJ whole genome shotgun (WGS) entry which is preliminary data.</text>
</comment>
<dbReference type="EMBL" id="BJNY01000005">
    <property type="protein sequence ID" value="GED05456.1"/>
    <property type="molecule type" value="Genomic_DNA"/>
</dbReference>
<protein>
    <recommendedName>
        <fullName evidence="4">Protein CR006 P-loop domain-containing protein</fullName>
    </recommendedName>
</protein>
<evidence type="ECO:0000259" key="4">
    <source>
        <dbReference type="Pfam" id="PF13166"/>
    </source>
</evidence>
<dbReference type="Proteomes" id="UP000316612">
    <property type="component" value="Unassembled WGS sequence"/>
</dbReference>
<dbReference type="GO" id="GO:0006302">
    <property type="term" value="P:double-strand break repair"/>
    <property type="evidence" value="ECO:0007669"/>
    <property type="project" value="TreeGrafter"/>
</dbReference>
<evidence type="ECO:0000256" key="1">
    <source>
        <dbReference type="ARBA" id="ARBA00022763"/>
    </source>
</evidence>
<feature type="domain" description="Protein CR006 P-loop" evidence="4">
    <location>
        <begin position="1"/>
        <end position="723"/>
    </location>
</feature>
<gene>
    <name evidence="5" type="ORF">AUR04nite_09880</name>
</gene>
<dbReference type="Gene3D" id="3.40.50.300">
    <property type="entry name" value="P-loop containing nucleotide triphosphate hydrolases"/>
    <property type="match status" value="1"/>
</dbReference>
<keyword evidence="6" id="KW-1185">Reference proteome</keyword>
<evidence type="ECO:0000313" key="6">
    <source>
        <dbReference type="Proteomes" id="UP000316612"/>
    </source>
</evidence>
<sequence>MVYGKNGTGKSTIGESLAMLCYEQAPKSLNPTESPADPIDLDVMPLFQANNQSSVSEETDSLVFNESFIERHVKLKREGLETVVLFGDQVQVQERLERAQTARKLQNSVVEDATTEHDEAIQAELHAFNALQKSLRLGWAQRQKKIRGNSGASPVGKEIVTRIAKTSFRSDRPANFTSELSNRIDEFLDTVDSEVPQRPWVGLLDKNFAQTIDGKLLETTLEAPTGSGIAAKVGKALQDFASDVHRARNLFADDAVSCCPLCLQDTSANYKQQLVAAISSAIDDEAMAFSNKLDRSKVPLVTLDTSLIDSRFSVEAARFDTARVTLNQQLEKWNEACESKKLAMYSVVHWNNECLQAATQDLMESILSLESRANEIDLAIQERAKRQKQLEDENVIAARIECDSLVKTFIEAKVRLSKAEAAFELEDKKLVDAAELEANLSAQLMNAQVAVDDINSSLRAIFAEDERLALTLSISPEADPHYVLRARGRAVRPDRLSIGERNIVALAYFFISVRKRLDELLRTASNRWLIIGVDDPVSSMDMDNRLGIHGFLSSQMQRIFTSGHERVRMVLLTHDLGVARELDKASVTSLLNAVKARGENWNWGFNQVKSQLISRFELNMSHGLVRIDGKLDAQNDYGKLINIMWRSATDKLSVDDVLSLTIANVTRRVLEAFSTFIYNESSIPSQTLSDEYARATSGAELIVDLGPGHRMFLHGNSHSEDQITAMSDYGGITGVDTDEQIRHVRKVLAVMFTLQPYHVTSYLEEGSNITIPTLESWCSDLLGQKGAERV</sequence>
<evidence type="ECO:0000313" key="5">
    <source>
        <dbReference type="EMBL" id="GED05456.1"/>
    </source>
</evidence>
<dbReference type="Pfam" id="PF13166">
    <property type="entry name" value="AAA_13"/>
    <property type="match status" value="1"/>
</dbReference>
<dbReference type="GO" id="GO:0009432">
    <property type="term" value="P:SOS response"/>
    <property type="evidence" value="ECO:0007669"/>
    <property type="project" value="UniProtKB-KW"/>
</dbReference>
<evidence type="ECO:0000256" key="2">
    <source>
        <dbReference type="ARBA" id="ARBA00023204"/>
    </source>
</evidence>
<name>A0A4Y4DKG5_GLUUR</name>
<dbReference type="PANTHER" id="PTHR32182">
    <property type="entry name" value="DNA REPLICATION AND REPAIR PROTEIN RECF"/>
    <property type="match status" value="1"/>
</dbReference>
<keyword evidence="1" id="KW-0227">DNA damage</keyword>
<reference evidence="5 6" key="1">
    <citation type="submission" date="2019-06" db="EMBL/GenBank/DDBJ databases">
        <title>Whole genome shotgun sequence of Glutamicibacter uratoxydans NBRC 15515.</title>
        <authorList>
            <person name="Hosoyama A."/>
            <person name="Uohara A."/>
            <person name="Ohji S."/>
            <person name="Ichikawa N."/>
        </authorList>
    </citation>
    <scope>NUCLEOTIDE SEQUENCE [LARGE SCALE GENOMIC DNA]</scope>
    <source>
        <strain evidence="5 6">NBRC 15515</strain>
    </source>
</reference>
<organism evidence="5 6">
    <name type="scientific">Glutamicibacter uratoxydans</name>
    <name type="common">Arthrobacter uratoxydans</name>
    <dbReference type="NCBI Taxonomy" id="43667"/>
    <lineage>
        <taxon>Bacteria</taxon>
        <taxon>Bacillati</taxon>
        <taxon>Actinomycetota</taxon>
        <taxon>Actinomycetes</taxon>
        <taxon>Micrococcales</taxon>
        <taxon>Micrococcaceae</taxon>
        <taxon>Glutamicibacter</taxon>
    </lineage>
</organism>
<dbReference type="InterPro" id="IPR026866">
    <property type="entry name" value="CR006_AAA"/>
</dbReference>
<dbReference type="InterPro" id="IPR027417">
    <property type="entry name" value="P-loop_NTPase"/>
</dbReference>
<proteinExistence type="predicted"/>